<dbReference type="Proteomes" id="UP000011083">
    <property type="component" value="Unassembled WGS sequence"/>
</dbReference>
<dbReference type="InterPro" id="IPR052178">
    <property type="entry name" value="Sec_Metab_Biosynth_SDR"/>
</dbReference>
<dbReference type="OrthoDB" id="2898618at2759"/>
<proteinExistence type="inferred from homology"/>
<dbReference type="PANTHER" id="PTHR43618:SF17">
    <property type="entry name" value="RHAMNOLIPIDS BIOSYNTHESIS 3-OXOACYL-[ACYL-CARRIER-PROTEIN] REDUCTASE"/>
    <property type="match status" value="1"/>
</dbReference>
<dbReference type="PROSITE" id="PS00061">
    <property type="entry name" value="ADH_SHORT"/>
    <property type="match status" value="1"/>
</dbReference>
<dbReference type="GeneID" id="14922293"/>
<dbReference type="STRING" id="1257118.L8HAD9"/>
<keyword evidence="3" id="KW-0560">Oxidoreductase</keyword>
<dbReference type="InterPro" id="IPR036291">
    <property type="entry name" value="NAD(P)-bd_dom_sf"/>
</dbReference>
<dbReference type="GO" id="GO:0016491">
    <property type="term" value="F:oxidoreductase activity"/>
    <property type="evidence" value="ECO:0007669"/>
    <property type="project" value="UniProtKB-KW"/>
</dbReference>
<dbReference type="RefSeq" id="XP_004345945.1">
    <property type="nucleotide sequence ID" value="XM_004345895.1"/>
</dbReference>
<dbReference type="InterPro" id="IPR002347">
    <property type="entry name" value="SDR_fam"/>
</dbReference>
<dbReference type="VEuPathDB" id="AmoebaDB:ACA1_183350"/>
<keyword evidence="2" id="KW-0521">NADP</keyword>
<accession>L8HAD9</accession>
<evidence type="ECO:0000256" key="3">
    <source>
        <dbReference type="ARBA" id="ARBA00023002"/>
    </source>
</evidence>
<gene>
    <name evidence="4" type="ORF">ACA1_183350</name>
</gene>
<organism evidence="4 5">
    <name type="scientific">Acanthamoeba castellanii (strain ATCC 30010 / Neff)</name>
    <dbReference type="NCBI Taxonomy" id="1257118"/>
    <lineage>
        <taxon>Eukaryota</taxon>
        <taxon>Amoebozoa</taxon>
        <taxon>Discosea</taxon>
        <taxon>Longamoebia</taxon>
        <taxon>Centramoebida</taxon>
        <taxon>Acanthamoebidae</taxon>
        <taxon>Acanthamoeba</taxon>
    </lineage>
</organism>
<dbReference type="PRINTS" id="PR00080">
    <property type="entry name" value="SDRFAMILY"/>
</dbReference>
<dbReference type="SUPFAM" id="SSF51735">
    <property type="entry name" value="NAD(P)-binding Rossmann-fold domains"/>
    <property type="match status" value="1"/>
</dbReference>
<dbReference type="OMA" id="EFHSCDV"/>
<protein>
    <submittedName>
        <fullName evidence="4">Short chain dehydrogenase/reductase family</fullName>
    </submittedName>
</protein>
<evidence type="ECO:0000256" key="1">
    <source>
        <dbReference type="ARBA" id="ARBA00006484"/>
    </source>
</evidence>
<dbReference type="Gene3D" id="3.40.50.720">
    <property type="entry name" value="NAD(P)-binding Rossmann-like Domain"/>
    <property type="match status" value="1"/>
</dbReference>
<dbReference type="Pfam" id="PF13561">
    <property type="entry name" value="adh_short_C2"/>
    <property type="match status" value="1"/>
</dbReference>
<evidence type="ECO:0000313" key="4">
    <source>
        <dbReference type="EMBL" id="ELR21401.1"/>
    </source>
</evidence>
<dbReference type="PANTHER" id="PTHR43618">
    <property type="entry name" value="7-ALPHA-HYDROXYSTEROID DEHYDROGENASE"/>
    <property type="match status" value="1"/>
</dbReference>
<keyword evidence="5" id="KW-1185">Reference proteome</keyword>
<comment type="similarity">
    <text evidence="1">Belongs to the short-chain dehydrogenases/reductases (SDR) family.</text>
</comment>
<dbReference type="AlphaFoldDB" id="L8HAD9"/>
<dbReference type="EMBL" id="KB007904">
    <property type="protein sequence ID" value="ELR21401.1"/>
    <property type="molecule type" value="Genomic_DNA"/>
</dbReference>
<dbReference type="KEGG" id="acan:ACA1_183350"/>
<name>L8HAD9_ACACF</name>
<dbReference type="PRINTS" id="PR00081">
    <property type="entry name" value="GDHRDH"/>
</dbReference>
<dbReference type="FunFam" id="3.40.50.720:FF:000084">
    <property type="entry name" value="Short-chain dehydrogenase reductase"/>
    <property type="match status" value="1"/>
</dbReference>
<sequence length="263" mass="27910">MEIDKLFGVKGKVVLVTGGGRGIGFMISQGFVRNGATVYIASRSKKECDKAAEELTAAGPGKCVALSSANISTAEGRKKVVEELSSLEDHLDILVNNSGCTWGMPIEDFTESAWDKVMDLNVKALFFLTRDLLPLLQKKATAVDPARVINLGSIDGIRIPTLETYPYSASKAAVHQLTRVLANRLASMNITVNAVAAGPFESKMMAETLRTFGELLKANVPRGRIGEPEDIAGACIFLGSRAGAFLTGAVIPLEGGILSAARL</sequence>
<reference evidence="4 5" key="1">
    <citation type="journal article" date="2013" name="Genome Biol.">
        <title>Genome of Acanthamoeba castellanii highlights extensive lateral gene transfer and early evolution of tyrosine kinase signaling.</title>
        <authorList>
            <person name="Clarke M."/>
            <person name="Lohan A.J."/>
            <person name="Liu B."/>
            <person name="Lagkouvardos I."/>
            <person name="Roy S."/>
            <person name="Zafar N."/>
            <person name="Bertelli C."/>
            <person name="Schilde C."/>
            <person name="Kianianmomeni A."/>
            <person name="Burglin T.R."/>
            <person name="Frech C."/>
            <person name="Turcotte B."/>
            <person name="Kopec K.O."/>
            <person name="Synnott J.M."/>
            <person name="Choo C."/>
            <person name="Paponov I."/>
            <person name="Finkler A."/>
            <person name="Soon Heng Tan C."/>
            <person name="Hutchins A.P."/>
            <person name="Weinmeier T."/>
            <person name="Rattei T."/>
            <person name="Chu J.S."/>
            <person name="Gimenez G."/>
            <person name="Irimia M."/>
            <person name="Rigden D.J."/>
            <person name="Fitzpatrick D.A."/>
            <person name="Lorenzo-Morales J."/>
            <person name="Bateman A."/>
            <person name="Chiu C.H."/>
            <person name="Tang P."/>
            <person name="Hegemann P."/>
            <person name="Fromm H."/>
            <person name="Raoult D."/>
            <person name="Greub G."/>
            <person name="Miranda-Saavedra D."/>
            <person name="Chen N."/>
            <person name="Nash P."/>
            <person name="Ginger M.L."/>
            <person name="Horn M."/>
            <person name="Schaap P."/>
            <person name="Caler L."/>
            <person name="Loftus B."/>
        </authorList>
    </citation>
    <scope>NUCLEOTIDE SEQUENCE [LARGE SCALE GENOMIC DNA]</scope>
    <source>
        <strain evidence="4 5">Neff</strain>
    </source>
</reference>
<evidence type="ECO:0000256" key="2">
    <source>
        <dbReference type="ARBA" id="ARBA00022857"/>
    </source>
</evidence>
<dbReference type="InterPro" id="IPR020904">
    <property type="entry name" value="Sc_DH/Rdtase_CS"/>
</dbReference>
<dbReference type="SMR" id="L8HAD9"/>
<evidence type="ECO:0000313" key="5">
    <source>
        <dbReference type="Proteomes" id="UP000011083"/>
    </source>
</evidence>